<evidence type="ECO:0000256" key="9">
    <source>
        <dbReference type="ARBA" id="ARBA00022753"/>
    </source>
</evidence>
<keyword evidence="15" id="KW-0966">Cell projection</keyword>
<feature type="region of interest" description="Disordered" evidence="18">
    <location>
        <begin position="487"/>
        <end position="530"/>
    </location>
</feature>
<dbReference type="SUPFAM" id="SSF57716">
    <property type="entry name" value="Glucocorticoid receptor-like (DNA-binding domain)"/>
    <property type="match status" value="1"/>
</dbReference>
<feature type="domain" description="Calponin-homology (CH)" evidence="19">
    <location>
        <begin position="1"/>
        <end position="107"/>
    </location>
</feature>
<feature type="domain" description="LIM zinc-binding" evidence="20">
    <location>
        <begin position="237"/>
        <end position="301"/>
    </location>
</feature>
<comment type="caution">
    <text evidence="22">The sequence shown here is derived from an EMBL/GenBank/DDBJ whole genome shotgun (WGS) entry which is preliminary data.</text>
</comment>
<feature type="domain" description="BMERB" evidence="21">
    <location>
        <begin position="690"/>
        <end position="843"/>
    </location>
</feature>
<feature type="compositionally biased region" description="Low complexity" evidence="18">
    <location>
        <begin position="411"/>
        <end position="428"/>
    </location>
</feature>
<dbReference type="Proteomes" id="UP000579812">
    <property type="component" value="Unassembled WGS sequence"/>
</dbReference>
<name>A0A7J6D9D8_9TELE</name>
<dbReference type="AlphaFoldDB" id="A0A7J6D9D8"/>
<feature type="region of interest" description="Disordered" evidence="18">
    <location>
        <begin position="143"/>
        <end position="164"/>
    </location>
</feature>
<evidence type="ECO:0000256" key="10">
    <source>
        <dbReference type="ARBA" id="ARBA00022833"/>
    </source>
</evidence>
<evidence type="ECO:0000256" key="15">
    <source>
        <dbReference type="ARBA" id="ARBA00023273"/>
    </source>
</evidence>
<keyword evidence="5" id="KW-1003">Cell membrane</keyword>
<feature type="compositionally biased region" description="Polar residues" evidence="18">
    <location>
        <begin position="352"/>
        <end position="362"/>
    </location>
</feature>
<dbReference type="FunFam" id="1.10.418.10:FF:000055">
    <property type="entry name" value="MICAL-like protein 2"/>
    <property type="match status" value="1"/>
</dbReference>
<dbReference type="GO" id="GO:0055037">
    <property type="term" value="C:recycling endosome"/>
    <property type="evidence" value="ECO:0007669"/>
    <property type="project" value="UniProtKB-SubCell"/>
</dbReference>
<accession>A0A7J6D9D8</accession>
<dbReference type="PROSITE" id="PS50021">
    <property type="entry name" value="CH"/>
    <property type="match status" value="1"/>
</dbReference>
<dbReference type="PANTHER" id="PTHR23167:SF87">
    <property type="entry name" value="MICAL-LIKE PROTEIN 2"/>
    <property type="match status" value="1"/>
</dbReference>
<evidence type="ECO:0000259" key="19">
    <source>
        <dbReference type="PROSITE" id="PS50021"/>
    </source>
</evidence>
<keyword evidence="12 17" id="KW-0175">Coiled coil</keyword>
<comment type="subcellular location">
    <subcellularLocation>
        <location evidence="2">Cell membrane</location>
        <topology evidence="2">Peripheral membrane protein</topology>
    </subcellularLocation>
    <subcellularLocation>
        <location evidence="4">Cell projection</location>
    </subcellularLocation>
    <subcellularLocation>
        <location evidence="3">Cytoplasm</location>
        <location evidence="3">Cytoskeleton</location>
    </subcellularLocation>
    <subcellularLocation>
        <location evidence="1">Recycling endosome</location>
    </subcellularLocation>
</comment>
<organism evidence="22 23">
    <name type="scientific">Onychostoma macrolepis</name>
    <dbReference type="NCBI Taxonomy" id="369639"/>
    <lineage>
        <taxon>Eukaryota</taxon>
        <taxon>Metazoa</taxon>
        <taxon>Chordata</taxon>
        <taxon>Craniata</taxon>
        <taxon>Vertebrata</taxon>
        <taxon>Euteleostomi</taxon>
        <taxon>Actinopterygii</taxon>
        <taxon>Neopterygii</taxon>
        <taxon>Teleostei</taxon>
        <taxon>Ostariophysi</taxon>
        <taxon>Cypriniformes</taxon>
        <taxon>Cyprinidae</taxon>
        <taxon>Acrossocheilinae</taxon>
        <taxon>Onychostoma</taxon>
    </lineage>
</organism>
<sequence>MAAIKALQQWCKNQCEGYRDVTVSNMSASFRDGLAFCALIHKFRPDLINFESLSKDNVYYNNHLAFRVAEDHLGIPALLDAEDMVALPVPDRLSILTYVSQYYNYFHGRSSIGGVGGIKRHAEDSKEVPSEKKNLPVVAKNHNLKTNTENRPPQTEMPKNIRDDLPPSLNIQKSAPEKHVVATPARQTGTDWQKSPGQKCVPAPITPLGARSPQPHRDAEKKSVLVESSNKTGTLKGDCVVCGNHVHLVQRHLVDGKLYHRSCFKCSVCYGTLKSGAYKLGADAGSLVCTIHQHGQNGFKPTMKPFKSSGFTLADLVAKSDSGDQTSSQRYTSVLSAPIKAAPKPVKLSPALQSWTASAQRTQEARQKFFQSSGPAAEHQPTTRQQSGPSESSTNQNTRLKMEEKDRTSSLTNGKLLEGNTNNNNALNSDPAAQRQLKSSAEVSSWRHALHGRDATGRSSYQAASTSSAIGSSGMNSKESLYLSAISKERSRPPSQLLSTAKAKDVQSCEAPTDWRSKPKAAPNGPRLNRRMPPASLIVFDCLRLCLHLLYIRSPDDAKNIPLTSGKNESDHCLTAQSAPASSKLNNSCCSINVAPKPRREQQQGTCGKNGPCTSQGSSAPLQPFSPVVLCLGETCGVQGSKPECSLSSCILPSQSCHKPSSPKQPRRGSATSSYDSGNISSTNGLLHETRLPTMKPCYITPDQISKELQDIENKLYDLENEGVELERRLRIYEEEGHGDLLMDPLMVDWFNLIRKKQSYIRRESELMYIARTQDLEEQQPGVEGELRRLINKPEHVKTLDEKKRETELLNRLMKIVNDRNAIVEGLEEDRIREEEEDQQLNEMMQRLGLQKLKNKRKSSFSSANAGFCPTLLSGKATFPPLHVRKSSCSLHWHRDSPLYPCGWFCGSVERAPQQK</sequence>
<dbReference type="GO" id="GO:0005856">
    <property type="term" value="C:cytoskeleton"/>
    <property type="evidence" value="ECO:0007669"/>
    <property type="project" value="UniProtKB-SubCell"/>
</dbReference>
<evidence type="ECO:0000256" key="5">
    <source>
        <dbReference type="ARBA" id="ARBA00022475"/>
    </source>
</evidence>
<dbReference type="SMART" id="SM00132">
    <property type="entry name" value="LIM"/>
    <property type="match status" value="1"/>
</dbReference>
<proteinExistence type="predicted"/>
<evidence type="ECO:0000256" key="13">
    <source>
        <dbReference type="ARBA" id="ARBA00023136"/>
    </source>
</evidence>
<evidence type="ECO:0000313" key="22">
    <source>
        <dbReference type="EMBL" id="KAF4115849.1"/>
    </source>
</evidence>
<gene>
    <name evidence="22" type="ORF">G5714_003338</name>
</gene>
<dbReference type="EMBL" id="JAAMOB010000003">
    <property type="protein sequence ID" value="KAF4115849.1"/>
    <property type="molecule type" value="Genomic_DNA"/>
</dbReference>
<evidence type="ECO:0008006" key="24">
    <source>
        <dbReference type="Google" id="ProtNLM"/>
    </source>
</evidence>
<dbReference type="InterPro" id="IPR001781">
    <property type="entry name" value="Znf_LIM"/>
</dbReference>
<feature type="compositionally biased region" description="Polar residues" evidence="18">
    <location>
        <begin position="144"/>
        <end position="153"/>
    </location>
</feature>
<evidence type="ECO:0000256" key="2">
    <source>
        <dbReference type="ARBA" id="ARBA00004202"/>
    </source>
</evidence>
<keyword evidence="6" id="KW-0963">Cytoplasm</keyword>
<evidence type="ECO:0000256" key="3">
    <source>
        <dbReference type="ARBA" id="ARBA00004245"/>
    </source>
</evidence>
<dbReference type="Gene3D" id="1.10.418.10">
    <property type="entry name" value="Calponin-like domain"/>
    <property type="match status" value="1"/>
</dbReference>
<keyword evidence="23" id="KW-1185">Reference proteome</keyword>
<evidence type="ECO:0000256" key="8">
    <source>
        <dbReference type="ARBA" id="ARBA00022723"/>
    </source>
</evidence>
<feature type="compositionally biased region" description="Basic and acidic residues" evidence="18">
    <location>
        <begin position="215"/>
        <end position="224"/>
    </location>
</feature>
<feature type="compositionally biased region" description="Polar residues" evidence="18">
    <location>
        <begin position="185"/>
        <end position="196"/>
    </location>
</feature>
<dbReference type="CDD" id="cd21253">
    <property type="entry name" value="CH_MICALL2"/>
    <property type="match status" value="1"/>
</dbReference>
<evidence type="ECO:0000256" key="18">
    <source>
        <dbReference type="SAM" id="MobiDB-lite"/>
    </source>
</evidence>
<dbReference type="Pfam" id="PF12130">
    <property type="entry name" value="bMERB_dom"/>
    <property type="match status" value="1"/>
</dbReference>
<dbReference type="Gene3D" id="2.10.110.10">
    <property type="entry name" value="Cysteine Rich Protein"/>
    <property type="match status" value="1"/>
</dbReference>
<evidence type="ECO:0000256" key="16">
    <source>
        <dbReference type="PROSITE-ProRule" id="PRU00125"/>
    </source>
</evidence>
<dbReference type="SUPFAM" id="SSF47576">
    <property type="entry name" value="Calponin-homology domain, CH-domain"/>
    <property type="match status" value="1"/>
</dbReference>
<dbReference type="GO" id="GO:0042995">
    <property type="term" value="C:cell projection"/>
    <property type="evidence" value="ECO:0007669"/>
    <property type="project" value="UniProtKB-SubCell"/>
</dbReference>
<reference evidence="22 23" key="1">
    <citation type="submission" date="2020-04" db="EMBL/GenBank/DDBJ databases">
        <title>Chromosome-level genome assembly of a cyprinid fish Onychostoma macrolepis by integration of Nanopore Sequencing, Bionano and Hi-C technology.</title>
        <authorList>
            <person name="Wang D."/>
        </authorList>
    </citation>
    <scope>NUCLEOTIDE SEQUENCE [LARGE SCALE GENOMIC DNA]</scope>
    <source>
        <strain evidence="22">SWU-2019</strain>
        <tissue evidence="22">Muscle</tissue>
    </source>
</reference>
<feature type="region of interest" description="Disordered" evidence="18">
    <location>
        <begin position="656"/>
        <end position="687"/>
    </location>
</feature>
<feature type="compositionally biased region" description="Polar residues" evidence="18">
    <location>
        <begin position="369"/>
        <end position="399"/>
    </location>
</feature>
<protein>
    <recommendedName>
        <fullName evidence="24">MICAL-like protein 2</fullName>
    </recommendedName>
</protein>
<keyword evidence="7" id="KW-0597">Phosphoprotein</keyword>
<evidence type="ECO:0000256" key="1">
    <source>
        <dbReference type="ARBA" id="ARBA00004172"/>
    </source>
</evidence>
<keyword evidence="14" id="KW-0206">Cytoskeleton</keyword>
<dbReference type="Pfam" id="PF00412">
    <property type="entry name" value="LIM"/>
    <property type="match status" value="1"/>
</dbReference>
<feature type="compositionally biased region" description="Polar residues" evidence="18">
    <location>
        <begin position="656"/>
        <end position="685"/>
    </location>
</feature>
<evidence type="ECO:0000259" key="21">
    <source>
        <dbReference type="PROSITE" id="PS51848"/>
    </source>
</evidence>
<evidence type="ECO:0000256" key="7">
    <source>
        <dbReference type="ARBA" id="ARBA00022553"/>
    </source>
</evidence>
<feature type="region of interest" description="Disordered" evidence="18">
    <location>
        <begin position="352"/>
        <end position="445"/>
    </location>
</feature>
<dbReference type="PANTHER" id="PTHR23167">
    <property type="entry name" value="CALPONIN HOMOLOGY DOMAIN-CONTAINING PROTEIN DDB_G0272472-RELATED"/>
    <property type="match status" value="1"/>
</dbReference>
<dbReference type="SMART" id="SM01203">
    <property type="entry name" value="DUF3585"/>
    <property type="match status" value="1"/>
</dbReference>
<dbReference type="Pfam" id="PF00307">
    <property type="entry name" value="CH"/>
    <property type="match status" value="1"/>
</dbReference>
<dbReference type="InterPro" id="IPR036872">
    <property type="entry name" value="CH_dom_sf"/>
</dbReference>
<dbReference type="GO" id="GO:0005886">
    <property type="term" value="C:plasma membrane"/>
    <property type="evidence" value="ECO:0007669"/>
    <property type="project" value="UniProtKB-SubCell"/>
</dbReference>
<evidence type="ECO:0000256" key="14">
    <source>
        <dbReference type="ARBA" id="ARBA00023212"/>
    </source>
</evidence>
<dbReference type="InterPro" id="IPR050540">
    <property type="entry name" value="F-actin_Monoox_Mical"/>
</dbReference>
<evidence type="ECO:0000256" key="4">
    <source>
        <dbReference type="ARBA" id="ARBA00004316"/>
    </source>
</evidence>
<dbReference type="PROSITE" id="PS51848">
    <property type="entry name" value="BMERB"/>
    <property type="match status" value="1"/>
</dbReference>
<dbReference type="InterPro" id="IPR001715">
    <property type="entry name" value="CH_dom"/>
</dbReference>
<keyword evidence="8 16" id="KW-0479">Metal-binding</keyword>
<dbReference type="InterPro" id="IPR022735">
    <property type="entry name" value="bMERB_dom"/>
</dbReference>
<feature type="compositionally biased region" description="Basic and acidic residues" evidence="18">
    <location>
        <begin position="502"/>
        <end position="517"/>
    </location>
</feature>
<evidence type="ECO:0000256" key="11">
    <source>
        <dbReference type="ARBA" id="ARBA00023038"/>
    </source>
</evidence>
<feature type="coiled-coil region" evidence="17">
    <location>
        <begin position="709"/>
        <end position="736"/>
    </location>
</feature>
<evidence type="ECO:0000259" key="20">
    <source>
        <dbReference type="PROSITE" id="PS50023"/>
    </source>
</evidence>
<evidence type="ECO:0000256" key="12">
    <source>
        <dbReference type="ARBA" id="ARBA00023054"/>
    </source>
</evidence>
<dbReference type="SMART" id="SM00033">
    <property type="entry name" value="CH"/>
    <property type="match status" value="1"/>
</dbReference>
<keyword evidence="11 16" id="KW-0440">LIM domain</keyword>
<keyword evidence="10 16" id="KW-0862">Zinc</keyword>
<dbReference type="PROSITE" id="PS50023">
    <property type="entry name" value="LIM_DOMAIN_2"/>
    <property type="match status" value="1"/>
</dbReference>
<dbReference type="GO" id="GO:0046872">
    <property type="term" value="F:metal ion binding"/>
    <property type="evidence" value="ECO:0007669"/>
    <property type="project" value="UniProtKB-KW"/>
</dbReference>
<dbReference type="PROSITE" id="PS00478">
    <property type="entry name" value="LIM_DOMAIN_1"/>
    <property type="match status" value="1"/>
</dbReference>
<keyword evidence="9" id="KW-0967">Endosome</keyword>
<feature type="region of interest" description="Disordered" evidence="18">
    <location>
        <begin position="177"/>
        <end position="228"/>
    </location>
</feature>
<evidence type="ECO:0000256" key="17">
    <source>
        <dbReference type="SAM" id="Coils"/>
    </source>
</evidence>
<keyword evidence="13" id="KW-0472">Membrane</keyword>
<evidence type="ECO:0000313" key="23">
    <source>
        <dbReference type="Proteomes" id="UP000579812"/>
    </source>
</evidence>
<evidence type="ECO:0000256" key="6">
    <source>
        <dbReference type="ARBA" id="ARBA00022490"/>
    </source>
</evidence>